<evidence type="ECO:0000313" key="4">
    <source>
        <dbReference type="Proteomes" id="UP000216605"/>
    </source>
</evidence>
<protein>
    <recommendedName>
        <fullName evidence="2">DUF5723 domain-containing protein</fullName>
    </recommendedName>
</protein>
<reference evidence="3 4" key="1">
    <citation type="submission" date="2017-07" db="EMBL/GenBank/DDBJ databases">
        <title>Flavobacterium cyanobacteriorum sp. nov., isolated from cyanobacterial aggregates in a eutrophic lake.</title>
        <authorList>
            <person name="Cai H."/>
        </authorList>
    </citation>
    <scope>NUCLEOTIDE SEQUENCE [LARGE SCALE GENOMIC DNA]</scope>
    <source>
        <strain evidence="3 4">TH021</strain>
    </source>
</reference>
<evidence type="ECO:0000313" key="3">
    <source>
        <dbReference type="EMBL" id="OYQ36138.1"/>
    </source>
</evidence>
<keyword evidence="1" id="KW-0732">Signal</keyword>
<feature type="signal peptide" evidence="1">
    <location>
        <begin position="1"/>
        <end position="18"/>
    </location>
</feature>
<keyword evidence="4" id="KW-1185">Reference proteome</keyword>
<evidence type="ECO:0000256" key="1">
    <source>
        <dbReference type="SAM" id="SignalP"/>
    </source>
</evidence>
<dbReference type="OrthoDB" id="9805336at2"/>
<proteinExistence type="predicted"/>
<accession>A0A255Z3T4</accession>
<name>A0A255Z3T4_9FLAO</name>
<gene>
    <name evidence="3" type="ORF">CHU92_10135</name>
</gene>
<feature type="chain" id="PRO_5013373182" description="DUF5723 domain-containing protein" evidence="1">
    <location>
        <begin position="19"/>
        <end position="448"/>
    </location>
</feature>
<dbReference type="EMBL" id="NOXV01000274">
    <property type="protein sequence ID" value="OYQ36138.1"/>
    <property type="molecule type" value="Genomic_DNA"/>
</dbReference>
<feature type="domain" description="DUF5723" evidence="2">
    <location>
        <begin position="43"/>
        <end position="424"/>
    </location>
</feature>
<dbReference type="InterPro" id="IPR043781">
    <property type="entry name" value="DUF5723"/>
</dbReference>
<dbReference type="Pfam" id="PF18990">
    <property type="entry name" value="DUF5723"/>
    <property type="match status" value="1"/>
</dbReference>
<dbReference type="RefSeq" id="WP_094415200.1">
    <property type="nucleotide sequence ID" value="NZ_NOXV01000274.1"/>
</dbReference>
<sequence length="448" mass="48675">MKKNLLYLSLFFSAGVLAQEHFSGINTSRRTGLLNAALNPAELTNLKSDHEVNIFNFSANVANNKITFGDLIDGKNFENLIFSGNEATNLRGDLEILGPSFGLKTGKWGFAVTSGAKIKAEFVDIDVTLGNALINSASDAILGGPVTINTAYNQRASATTWGEIGLSAARELFNNEEHRFTGGVTFKLLFPGSYANMSAERFRGTITRTGSNVELTNANASVNIAYSGSLAEDYTDSSNFTQFFAGGLNGFATDLGVSYQWKDKINGGNILTAGISVRNIGKMTFKDDNNISRTYELNVGAGESLNLNQFEGVEDLRDIEAILENNPNLFQKKDVTQDFKVKLPTVFSAYADVKLYNSFFVTAYTQQKLNEDNDNKQIAIQNIVTVTPRYAIDVFEAYVPLSHNEISGFTAGVGFRLGGFFIGSGSVLSAAFSDTDQADGYLGFRFGF</sequence>
<dbReference type="AlphaFoldDB" id="A0A255Z3T4"/>
<evidence type="ECO:0000259" key="2">
    <source>
        <dbReference type="Pfam" id="PF18990"/>
    </source>
</evidence>
<dbReference type="Proteomes" id="UP000216605">
    <property type="component" value="Unassembled WGS sequence"/>
</dbReference>
<comment type="caution">
    <text evidence="3">The sequence shown here is derived from an EMBL/GenBank/DDBJ whole genome shotgun (WGS) entry which is preliminary data.</text>
</comment>
<organism evidence="3 4">
    <name type="scientific">Flavobacterium cyanobacteriorum</name>
    <dbReference type="NCBI Taxonomy" id="2022802"/>
    <lineage>
        <taxon>Bacteria</taxon>
        <taxon>Pseudomonadati</taxon>
        <taxon>Bacteroidota</taxon>
        <taxon>Flavobacteriia</taxon>
        <taxon>Flavobacteriales</taxon>
        <taxon>Flavobacteriaceae</taxon>
        <taxon>Flavobacterium</taxon>
    </lineage>
</organism>